<reference evidence="2" key="1">
    <citation type="submission" date="2019-09" db="EMBL/GenBank/DDBJ databases">
        <title>Draft genome information of white flower Hibiscus syriacus.</title>
        <authorList>
            <person name="Kim Y.-M."/>
        </authorList>
    </citation>
    <scope>NUCLEOTIDE SEQUENCE [LARGE SCALE GENOMIC DNA]</scope>
    <source>
        <strain evidence="2">YM2019G1</strain>
    </source>
</reference>
<dbReference type="PANTHER" id="PTHR46148:SF44">
    <property type="entry name" value="GAG-POL POLYPROTEIN"/>
    <property type="match status" value="1"/>
</dbReference>
<proteinExistence type="predicted"/>
<name>A0A6A3D0U0_HIBSY</name>
<dbReference type="PANTHER" id="PTHR46148">
    <property type="entry name" value="CHROMO DOMAIN-CONTAINING PROTEIN"/>
    <property type="match status" value="1"/>
</dbReference>
<feature type="compositionally biased region" description="Basic and acidic residues" evidence="1">
    <location>
        <begin position="51"/>
        <end position="60"/>
    </location>
</feature>
<accession>A0A6A3D0U0</accession>
<organism evidence="2 3">
    <name type="scientific">Hibiscus syriacus</name>
    <name type="common">Rose of Sharon</name>
    <dbReference type="NCBI Taxonomy" id="106335"/>
    <lineage>
        <taxon>Eukaryota</taxon>
        <taxon>Viridiplantae</taxon>
        <taxon>Streptophyta</taxon>
        <taxon>Embryophyta</taxon>
        <taxon>Tracheophyta</taxon>
        <taxon>Spermatophyta</taxon>
        <taxon>Magnoliopsida</taxon>
        <taxon>eudicotyledons</taxon>
        <taxon>Gunneridae</taxon>
        <taxon>Pentapetalae</taxon>
        <taxon>rosids</taxon>
        <taxon>malvids</taxon>
        <taxon>Malvales</taxon>
        <taxon>Malvaceae</taxon>
        <taxon>Malvoideae</taxon>
        <taxon>Hibiscus</taxon>
    </lineage>
</organism>
<comment type="caution">
    <text evidence="2">The sequence shown here is derived from an EMBL/GenBank/DDBJ whole genome shotgun (WGS) entry which is preliminary data.</text>
</comment>
<sequence length="515" mass="59059">MRSMMWKLVEKNYVDEDVLLNLPNLLVDMAEGLLVSPPRISSALSDDDSPDNSHGESWEIDEGKLVGFSDDEFNGIVGGIDTKRKVSILWIPECKNVIDAEGSIDRNQAPESSKKKGKDKALDAILTRFQPPPPPPIPPAPQMLIPKELRILGAPEFWEKRMKLYPYFEDQLECGGQILRCDRAIYEYEAEYNKLSCYATELKRRLYQWSRVCRWEKELERLQLPIMHMEKELIHVRHVANFIVECVDYSMVLVSICPKRFGDRSVQSERSVAASNRSRGKGCITFLANVIDTRISKAILGDITTVWEFPIVFMEKLSGLPLDHEVEFQIEVYPGKANVVVDALSLKTFEALQALDVRMSFKEDGALIAELNLKSMLLDRVKKLQGLDVKCLVRIAQVEKVEAKGFEMRCLTCQQVKAEHQVPSILLQPISIPEWKKYRSDPLHIITPKEINIQPYLTYEEEPVRILAQDNKELCKKKIPLVKVLLQNHKVKEATWEREEDIRKQFPHLFASGTS</sequence>
<keyword evidence="3" id="KW-1185">Reference proteome</keyword>
<gene>
    <name evidence="2" type="ORF">F3Y22_tig00001340pilonHSYRG00060</name>
</gene>
<evidence type="ECO:0000313" key="3">
    <source>
        <dbReference type="Proteomes" id="UP000436088"/>
    </source>
</evidence>
<protein>
    <submittedName>
        <fullName evidence="2">Pectinesterase inhibitor-like</fullName>
    </submittedName>
</protein>
<evidence type="ECO:0000313" key="2">
    <source>
        <dbReference type="EMBL" id="KAE8733358.1"/>
    </source>
</evidence>
<feature type="region of interest" description="Disordered" evidence="1">
    <location>
        <begin position="41"/>
        <end position="60"/>
    </location>
</feature>
<dbReference type="Proteomes" id="UP000436088">
    <property type="component" value="Unassembled WGS sequence"/>
</dbReference>
<dbReference type="EMBL" id="VEPZ02000115">
    <property type="protein sequence ID" value="KAE8733358.1"/>
    <property type="molecule type" value="Genomic_DNA"/>
</dbReference>
<dbReference type="AlphaFoldDB" id="A0A6A3D0U0"/>
<evidence type="ECO:0000256" key="1">
    <source>
        <dbReference type="SAM" id="MobiDB-lite"/>
    </source>
</evidence>